<dbReference type="Proteomes" id="UP000631535">
    <property type="component" value="Unassembled WGS sequence"/>
</dbReference>
<evidence type="ECO:0000313" key="1">
    <source>
        <dbReference type="EMBL" id="GGO51323.1"/>
    </source>
</evidence>
<evidence type="ECO:0000313" key="2">
    <source>
        <dbReference type="Proteomes" id="UP000631535"/>
    </source>
</evidence>
<accession>A0ABQ2MGB0</accession>
<protein>
    <submittedName>
        <fullName evidence="1">Uncharacterized protein</fullName>
    </submittedName>
</protein>
<comment type="caution">
    <text evidence="1">The sequence shown here is derived from an EMBL/GenBank/DDBJ whole genome shotgun (WGS) entry which is preliminary data.</text>
</comment>
<organism evidence="1 2">
    <name type="scientific">Streptomyces daqingensis</name>
    <dbReference type="NCBI Taxonomy" id="1472640"/>
    <lineage>
        <taxon>Bacteria</taxon>
        <taxon>Bacillati</taxon>
        <taxon>Actinomycetota</taxon>
        <taxon>Actinomycetes</taxon>
        <taxon>Kitasatosporales</taxon>
        <taxon>Streptomycetaceae</taxon>
        <taxon>Streptomyces</taxon>
    </lineage>
</organism>
<proteinExistence type="predicted"/>
<gene>
    <name evidence="1" type="ORF">GCM10012287_33080</name>
</gene>
<reference evidence="2" key="1">
    <citation type="journal article" date="2019" name="Int. J. Syst. Evol. Microbiol.">
        <title>The Global Catalogue of Microorganisms (GCM) 10K type strain sequencing project: providing services to taxonomists for standard genome sequencing and annotation.</title>
        <authorList>
            <consortium name="The Broad Institute Genomics Platform"/>
            <consortium name="The Broad Institute Genome Sequencing Center for Infectious Disease"/>
            <person name="Wu L."/>
            <person name="Ma J."/>
        </authorList>
    </citation>
    <scope>NUCLEOTIDE SEQUENCE [LARGE SCALE GENOMIC DNA]</scope>
    <source>
        <strain evidence="2">CGMCC 4.7178</strain>
    </source>
</reference>
<keyword evidence="2" id="KW-1185">Reference proteome</keyword>
<sequence>MLGQGRSLNSVSKQTGISRWALRSWQNRLLPLRPERAECTRCAVPPEAPADAPAYAYLLGLYLGDGCVSRLARTYTLRIACADAWPGLIEECSRAVKAVRRTTASSTSRLRAA</sequence>
<dbReference type="EMBL" id="BMMP01000010">
    <property type="protein sequence ID" value="GGO51323.1"/>
    <property type="molecule type" value="Genomic_DNA"/>
</dbReference>
<name>A0ABQ2MGB0_9ACTN</name>